<dbReference type="Pfam" id="PF18647">
    <property type="entry name" value="Fungal_lectin_2"/>
    <property type="match status" value="1"/>
</dbReference>
<reference evidence="2" key="1">
    <citation type="submission" date="2022-06" db="EMBL/GenBank/DDBJ databases">
        <title>Complete genome sequences of two strains of the flax pathogen Septoria linicola.</title>
        <authorList>
            <person name="Lapalu N."/>
            <person name="Simon A."/>
            <person name="Demenou B."/>
            <person name="Paumier D."/>
            <person name="Guillot M.-P."/>
            <person name="Gout L."/>
            <person name="Valade R."/>
        </authorList>
    </citation>
    <scope>NUCLEOTIDE SEQUENCE</scope>
    <source>
        <strain evidence="2">SE15195</strain>
    </source>
</reference>
<evidence type="ECO:0000313" key="2">
    <source>
        <dbReference type="EMBL" id="USW52856.1"/>
    </source>
</evidence>
<dbReference type="OrthoDB" id="3626347at2759"/>
<keyword evidence="1" id="KW-0732">Signal</keyword>
<dbReference type="GO" id="GO:0008237">
    <property type="term" value="F:metallopeptidase activity"/>
    <property type="evidence" value="ECO:0007669"/>
    <property type="project" value="InterPro"/>
</dbReference>
<dbReference type="InterPro" id="IPR024079">
    <property type="entry name" value="MetalloPept_cat_dom_sf"/>
</dbReference>
<name>A0A9Q9AYA7_9PEZI</name>
<evidence type="ECO:0000313" key="3">
    <source>
        <dbReference type="Proteomes" id="UP001056384"/>
    </source>
</evidence>
<feature type="chain" id="PRO_5040291866" evidence="1">
    <location>
        <begin position="21"/>
        <end position="519"/>
    </location>
</feature>
<accession>A0A9Q9AYA7</accession>
<dbReference type="EMBL" id="CP099421">
    <property type="protein sequence ID" value="USW52856.1"/>
    <property type="molecule type" value="Genomic_DNA"/>
</dbReference>
<dbReference type="AlphaFoldDB" id="A0A9Q9AYA7"/>
<keyword evidence="3" id="KW-1185">Reference proteome</keyword>
<dbReference type="SUPFAM" id="SSF55486">
    <property type="entry name" value="Metalloproteases ('zincins'), catalytic domain"/>
    <property type="match status" value="1"/>
</dbReference>
<sequence length="519" mass="57613">MGRTPACALFFLAMTATGLPQQATTIDLTDPNKADPVQVPDKNFVLPESCSPEEQEKIKIGFWDAQDLLKYAARWSTDRSSRDVVSADYWIGSDWREYSSRVKSNLENASKFVHKEKSSYITITCQDPKGYCNRGRVERKVIGGYAWDVDGIFWTYGHINMCIDELNYYRSKKEINKLQSMRYYQTYGQFMSHEMMYLKSTYNEEPKIVDVYLQKGDGSMKNDFPGVPGKRETPGDPGLPPPLLVLPSVSFGNSTDLSIDSIDDQLANAIDSYLTTEGGSDADTSDVCPATPDDNACHGINGDYWIMSRDLALDNAKDFCGQADQTKKYNVGSVNELELPARNFKDTKRGPKDARDCLDRFQDAVIDGCDGHDPLNNPHNYKFGSTLTTSDGWELKMTPLSKQVNEVRGKNWPDAELGANGEGLREELSGCGALTKWKFERTPDDCCFHWYASGQLPALTKNCIGRAVMSAGGSGKGNCHGAGKRGTGGIDSIDEWPGYGDNSKHVFREDALLSNITSM</sequence>
<dbReference type="Gene3D" id="3.40.390.10">
    <property type="entry name" value="Collagenase (Catalytic Domain)"/>
    <property type="match status" value="1"/>
</dbReference>
<organism evidence="2 3">
    <name type="scientific">Septoria linicola</name>
    <dbReference type="NCBI Taxonomy" id="215465"/>
    <lineage>
        <taxon>Eukaryota</taxon>
        <taxon>Fungi</taxon>
        <taxon>Dikarya</taxon>
        <taxon>Ascomycota</taxon>
        <taxon>Pezizomycotina</taxon>
        <taxon>Dothideomycetes</taxon>
        <taxon>Dothideomycetidae</taxon>
        <taxon>Mycosphaerellales</taxon>
        <taxon>Mycosphaerellaceae</taxon>
        <taxon>Septoria</taxon>
    </lineage>
</organism>
<dbReference type="Proteomes" id="UP001056384">
    <property type="component" value="Chromosome 4"/>
</dbReference>
<gene>
    <name evidence="2" type="ORF">Slin15195_G061750</name>
</gene>
<proteinExistence type="predicted"/>
<evidence type="ECO:0000256" key="1">
    <source>
        <dbReference type="SAM" id="SignalP"/>
    </source>
</evidence>
<protein>
    <submittedName>
        <fullName evidence="2">Metallopeptidase, catalytic domain superfamily</fullName>
    </submittedName>
</protein>
<feature type="signal peptide" evidence="1">
    <location>
        <begin position="1"/>
        <end position="20"/>
    </location>
</feature>